<protein>
    <recommendedName>
        <fullName evidence="1">DUF6538 domain-containing protein</fullName>
    </recommendedName>
</protein>
<reference evidence="2 3" key="1">
    <citation type="submission" date="2018-04" db="EMBL/GenBank/DDBJ databases">
        <title>Methylobacterium sp. PR1016A genome.</title>
        <authorList>
            <person name="Park W."/>
        </authorList>
    </citation>
    <scope>NUCLEOTIDE SEQUENCE [LARGE SCALE GENOMIC DNA]</scope>
    <source>
        <strain evidence="2 3">PR1016A</strain>
    </source>
</reference>
<organism evidence="2 3">
    <name type="scientific">Methylobacterium currus</name>
    <dbReference type="NCBI Taxonomy" id="2051553"/>
    <lineage>
        <taxon>Bacteria</taxon>
        <taxon>Pseudomonadati</taxon>
        <taxon>Pseudomonadota</taxon>
        <taxon>Alphaproteobacteria</taxon>
        <taxon>Hyphomicrobiales</taxon>
        <taxon>Methylobacteriaceae</taxon>
        <taxon>Methylobacterium</taxon>
    </lineage>
</organism>
<proteinExistence type="predicted"/>
<evidence type="ECO:0000259" key="1">
    <source>
        <dbReference type="Pfam" id="PF20172"/>
    </source>
</evidence>
<dbReference type="EMBL" id="CP028843">
    <property type="protein sequence ID" value="AWB20297.1"/>
    <property type="molecule type" value="Genomic_DNA"/>
</dbReference>
<dbReference type="Pfam" id="PF20172">
    <property type="entry name" value="DUF6538"/>
    <property type="match status" value="1"/>
</dbReference>
<name>A0A2R4WFI0_9HYPH</name>
<feature type="domain" description="DUF6538" evidence="1">
    <location>
        <begin position="13"/>
        <end position="59"/>
    </location>
</feature>
<dbReference type="InterPro" id="IPR046668">
    <property type="entry name" value="DUF6538"/>
</dbReference>
<accession>A0A2R4WFI0</accession>
<dbReference type="AlphaFoldDB" id="A0A2R4WFI0"/>
<sequence length="115" mass="13382">MTRPAPYLFRYPRSKNWYLRLQIPTELRALGEPAEIRKSLGTHDRRLAEMKAAEEIQAHRKRLWVSQNLRQGQWTVSPPSYRWPLGEHVLEDGTTQIATETMVYLIRPGQPLAGC</sequence>
<dbReference type="KEGG" id="mee:DA075_04565"/>
<gene>
    <name evidence="2" type="ORF">DA075_04565</name>
</gene>
<dbReference type="RefSeq" id="WP_099952207.1">
    <property type="nucleotide sequence ID" value="NZ_CP028843.1"/>
</dbReference>
<dbReference type="Proteomes" id="UP000244755">
    <property type="component" value="Chromosome 1"/>
</dbReference>
<evidence type="ECO:0000313" key="3">
    <source>
        <dbReference type="Proteomes" id="UP000244755"/>
    </source>
</evidence>
<evidence type="ECO:0000313" key="2">
    <source>
        <dbReference type="EMBL" id="AWB20297.1"/>
    </source>
</evidence>
<keyword evidence="3" id="KW-1185">Reference proteome</keyword>